<feature type="transmembrane region" description="Helical" evidence="7">
    <location>
        <begin position="363"/>
        <end position="381"/>
    </location>
</feature>
<comment type="caution">
    <text evidence="8">The sequence shown here is derived from an EMBL/GenBank/DDBJ whole genome shotgun (WGS) entry which is preliminary data.</text>
</comment>
<accession>A0AAE2ZQB3</accession>
<dbReference type="PANTHER" id="PTHR30250">
    <property type="entry name" value="PST FAMILY PREDICTED COLANIC ACID TRANSPORTER"/>
    <property type="match status" value="1"/>
</dbReference>
<evidence type="ECO:0000256" key="6">
    <source>
        <dbReference type="ARBA" id="ARBA00023136"/>
    </source>
</evidence>
<keyword evidence="4 7" id="KW-0812">Transmembrane</keyword>
<dbReference type="RefSeq" id="WP_220229640.1">
    <property type="nucleotide sequence ID" value="NZ_JAICBX010000003.1"/>
</dbReference>
<protein>
    <submittedName>
        <fullName evidence="8">Oligosaccharide flippase family protein</fullName>
    </submittedName>
</protein>
<dbReference type="EMBL" id="JAICBX010000003">
    <property type="protein sequence ID" value="MBW8638920.1"/>
    <property type="molecule type" value="Genomic_DNA"/>
</dbReference>
<evidence type="ECO:0000256" key="1">
    <source>
        <dbReference type="ARBA" id="ARBA00004651"/>
    </source>
</evidence>
<evidence type="ECO:0000256" key="7">
    <source>
        <dbReference type="SAM" id="Phobius"/>
    </source>
</evidence>
<evidence type="ECO:0000256" key="3">
    <source>
        <dbReference type="ARBA" id="ARBA00022475"/>
    </source>
</evidence>
<comment type="subcellular location">
    <subcellularLocation>
        <location evidence="1">Cell membrane</location>
        <topology evidence="1">Multi-pass membrane protein</topology>
    </subcellularLocation>
</comment>
<keyword evidence="6 7" id="KW-0472">Membrane</keyword>
<comment type="similarity">
    <text evidence="2">Belongs to the polysaccharide synthase family.</text>
</comment>
<keyword evidence="5 7" id="KW-1133">Transmembrane helix</keyword>
<feature type="transmembrane region" description="Helical" evidence="7">
    <location>
        <begin position="96"/>
        <end position="117"/>
    </location>
</feature>
<keyword evidence="9" id="KW-1185">Reference proteome</keyword>
<proteinExistence type="inferred from homology"/>
<evidence type="ECO:0000256" key="4">
    <source>
        <dbReference type="ARBA" id="ARBA00022692"/>
    </source>
</evidence>
<gene>
    <name evidence="8" type="ORF">K1W69_17115</name>
</gene>
<evidence type="ECO:0000313" key="9">
    <source>
        <dbReference type="Proteomes" id="UP001196509"/>
    </source>
</evidence>
<dbReference type="InterPro" id="IPR050833">
    <property type="entry name" value="Poly_Biosynth_Transport"/>
</dbReference>
<dbReference type="AlphaFoldDB" id="A0AAE2ZQB3"/>
<feature type="transmembrane region" description="Helical" evidence="7">
    <location>
        <begin position="387"/>
        <end position="411"/>
    </location>
</feature>
<dbReference type="PANTHER" id="PTHR30250:SF10">
    <property type="entry name" value="LIPOPOLYSACCHARIDE BIOSYNTHESIS PROTEIN WZXC"/>
    <property type="match status" value="1"/>
</dbReference>
<feature type="transmembrane region" description="Helical" evidence="7">
    <location>
        <begin position="157"/>
        <end position="178"/>
    </location>
</feature>
<dbReference type="GO" id="GO:0005886">
    <property type="term" value="C:plasma membrane"/>
    <property type="evidence" value="ECO:0007669"/>
    <property type="project" value="UniProtKB-SubCell"/>
</dbReference>
<evidence type="ECO:0000256" key="2">
    <source>
        <dbReference type="ARBA" id="ARBA00007430"/>
    </source>
</evidence>
<reference evidence="8" key="1">
    <citation type="submission" date="2021-08" db="EMBL/GenBank/DDBJ databases">
        <title>Hoeflea bacterium WL0058 sp. nov., isolated from the sediment.</title>
        <authorList>
            <person name="Wang L."/>
            <person name="Zhang D."/>
        </authorList>
    </citation>
    <scope>NUCLEOTIDE SEQUENCE</scope>
    <source>
        <strain evidence="8">WL0058</strain>
    </source>
</reference>
<evidence type="ECO:0000313" key="8">
    <source>
        <dbReference type="EMBL" id="MBW8638920.1"/>
    </source>
</evidence>
<dbReference type="Proteomes" id="UP001196509">
    <property type="component" value="Unassembled WGS sequence"/>
</dbReference>
<name>A0AAE2ZQB3_9HYPH</name>
<evidence type="ECO:0000256" key="5">
    <source>
        <dbReference type="ARBA" id="ARBA00022989"/>
    </source>
</evidence>
<feature type="transmembrane region" description="Helical" evidence="7">
    <location>
        <begin position="327"/>
        <end position="351"/>
    </location>
</feature>
<feature type="transmembrane region" description="Helical" evidence="7">
    <location>
        <begin position="123"/>
        <end position="145"/>
    </location>
</feature>
<sequence length="421" mass="44690">MFARMTTRMNEARQSPMLQNIGAYLASEASAKLSRIVAVIVMARVLQPVEVGIVAAAMATSELLKAFTENGVIQRVISASDSELEATCRTANRINWIWCVGLFALQLLVAGGVYILLGNAAAALLIAVMALEYLLMPPGLVHCGLAMRDGKLKGTAFVAGAQTVSANLLSAVLLIVWYSPATIALARVASAPIWTSGMRYLHPWRPTAGPRAPLTPFLRFGRSVVGVELVKALRMQSDKFLIGGLLGADALGFYYFAVNAGLGIANSFSVAFATVLFPHFRNSSSRDAVLRSGLLLALFAVTPVVAMQALAAPVYVPLIFGDKWAPVAPLVSLLCFLAIPSVIWATTAQWFRAIDRADIELRRSVVIFLAASGAIVTAYPFGLTGVAWALMLATGLTQIALSLPAFSAAFARPARALNPAA</sequence>
<dbReference type="Pfam" id="PF13440">
    <property type="entry name" value="Polysacc_synt_3"/>
    <property type="match status" value="1"/>
</dbReference>
<organism evidence="8 9">
    <name type="scientific">Flavimaribacter sediminis</name>
    <dbReference type="NCBI Taxonomy" id="2865987"/>
    <lineage>
        <taxon>Bacteria</taxon>
        <taxon>Pseudomonadati</taxon>
        <taxon>Pseudomonadota</taxon>
        <taxon>Alphaproteobacteria</taxon>
        <taxon>Hyphomicrobiales</taxon>
        <taxon>Rhizobiaceae</taxon>
        <taxon>Flavimaribacter</taxon>
    </lineage>
</organism>
<keyword evidence="3" id="KW-1003">Cell membrane</keyword>
<feature type="transmembrane region" description="Helical" evidence="7">
    <location>
        <begin position="263"/>
        <end position="280"/>
    </location>
</feature>
<feature type="transmembrane region" description="Helical" evidence="7">
    <location>
        <begin position="292"/>
        <end position="315"/>
    </location>
</feature>